<dbReference type="EMBL" id="FPBV01000021">
    <property type="protein sequence ID" value="SFV02356.1"/>
    <property type="molecule type" value="Genomic_DNA"/>
</dbReference>
<evidence type="ECO:0000313" key="4">
    <source>
        <dbReference type="EMBL" id="SFV02356.1"/>
    </source>
</evidence>
<keyword evidence="2" id="KW-0812">Transmembrane</keyword>
<feature type="transmembrane region" description="Helical" evidence="2">
    <location>
        <begin position="295"/>
        <end position="317"/>
    </location>
</feature>
<keyword evidence="2" id="KW-1133">Transmembrane helix</keyword>
<evidence type="ECO:0000259" key="3">
    <source>
        <dbReference type="Pfam" id="PF14257"/>
    </source>
</evidence>
<keyword evidence="2" id="KW-0472">Membrane</keyword>
<dbReference type="RefSeq" id="WP_074955235.1">
    <property type="nucleotide sequence ID" value="NZ_FPBV01000021.1"/>
</dbReference>
<dbReference type="InterPro" id="IPR025645">
    <property type="entry name" value="DUF4349"/>
</dbReference>
<feature type="transmembrane region" description="Helical" evidence="2">
    <location>
        <begin position="20"/>
        <end position="42"/>
    </location>
</feature>
<evidence type="ECO:0000256" key="1">
    <source>
        <dbReference type="SAM" id="Coils"/>
    </source>
</evidence>
<name>A0A1I7KYI7_9BACL</name>
<dbReference type="Pfam" id="PF14257">
    <property type="entry name" value="DUF4349"/>
    <property type="match status" value="1"/>
</dbReference>
<evidence type="ECO:0000313" key="5">
    <source>
        <dbReference type="Proteomes" id="UP000183508"/>
    </source>
</evidence>
<dbReference type="eggNOG" id="COG1196">
    <property type="taxonomic scope" value="Bacteria"/>
</dbReference>
<keyword evidence="5" id="KW-1185">Reference proteome</keyword>
<gene>
    <name evidence="4" type="ORF">SAMN05421543_1216</name>
</gene>
<dbReference type="STRING" id="392015.SAMN05421543_1216"/>
<dbReference type="OrthoDB" id="5381491at2"/>
<keyword evidence="1" id="KW-0175">Coiled coil</keyword>
<dbReference type="Proteomes" id="UP000183508">
    <property type="component" value="Unassembled WGS sequence"/>
</dbReference>
<feature type="domain" description="DUF4349" evidence="3">
    <location>
        <begin position="113"/>
        <end position="317"/>
    </location>
</feature>
<feature type="coiled-coil region" evidence="1">
    <location>
        <begin position="191"/>
        <end position="262"/>
    </location>
</feature>
<organism evidence="4 5">
    <name type="scientific">Alicyclobacillus macrosporangiidus</name>
    <dbReference type="NCBI Taxonomy" id="392015"/>
    <lineage>
        <taxon>Bacteria</taxon>
        <taxon>Bacillati</taxon>
        <taxon>Bacillota</taxon>
        <taxon>Bacilli</taxon>
        <taxon>Bacillales</taxon>
        <taxon>Alicyclobacillaceae</taxon>
        <taxon>Alicyclobacillus</taxon>
    </lineage>
</organism>
<proteinExistence type="predicted"/>
<sequence>MLKAERTCWVQSIWQRTGVFVSRPWVIVAAIAVLAAVSAVVFNTNAFQVGRRGSASSAAVSSAAAAAASGSAEAAMPNSGQAGTHGPADGAIQAAAGANAASKTAAATTTTQRMVIEQATVNISTSDVRQAADKVSRMVDSYGGFVESSRESTDNGQLTVWMTVRVPEKDFTQFLNAAKGLGTVTNFSQTGQDVTQQYNGLQQQLEELKSEADAYTRLFNKAQTMKDMIDIQQALVQVNSQIAQLNAQLHDLNRSVQLATVNLTLTPPSFAGAASGDTPVTEAFLQSFRVLKKSAYALVTIVAWLLPWVALAALALLGRRWWMRRRRHP</sequence>
<reference evidence="5" key="1">
    <citation type="submission" date="2016-10" db="EMBL/GenBank/DDBJ databases">
        <authorList>
            <person name="Varghese N."/>
        </authorList>
    </citation>
    <scope>NUCLEOTIDE SEQUENCE [LARGE SCALE GENOMIC DNA]</scope>
    <source>
        <strain evidence="5">DSM 17980</strain>
    </source>
</reference>
<accession>A0A1I7KYI7</accession>
<dbReference type="AlphaFoldDB" id="A0A1I7KYI7"/>
<protein>
    <recommendedName>
        <fullName evidence="3">DUF4349 domain-containing protein</fullName>
    </recommendedName>
</protein>
<evidence type="ECO:0000256" key="2">
    <source>
        <dbReference type="SAM" id="Phobius"/>
    </source>
</evidence>